<keyword evidence="1" id="KW-1133">Transmembrane helix</keyword>
<organism evidence="2 3">
    <name type="scientific">Novosphingobium jiangmenense</name>
    <dbReference type="NCBI Taxonomy" id="2791981"/>
    <lineage>
        <taxon>Bacteria</taxon>
        <taxon>Pseudomonadati</taxon>
        <taxon>Pseudomonadota</taxon>
        <taxon>Alphaproteobacteria</taxon>
        <taxon>Sphingomonadales</taxon>
        <taxon>Sphingomonadaceae</taxon>
        <taxon>Novosphingobium</taxon>
    </lineage>
</organism>
<protein>
    <submittedName>
        <fullName evidence="2">Uncharacterized protein</fullName>
    </submittedName>
</protein>
<proteinExistence type="predicted"/>
<gene>
    <name evidence="2" type="ORF">I2488_16050</name>
</gene>
<reference evidence="2 3" key="1">
    <citation type="submission" date="2020-11" db="EMBL/GenBank/DDBJ databases">
        <title>The genome sequence of Novosphingobium sp. 1Y9A.</title>
        <authorList>
            <person name="Liu Y."/>
        </authorList>
    </citation>
    <scope>NUCLEOTIDE SEQUENCE [LARGE SCALE GENOMIC DNA]</scope>
    <source>
        <strain evidence="2 3">1Y9A</strain>
    </source>
</reference>
<keyword evidence="3" id="KW-1185">Reference proteome</keyword>
<feature type="transmembrane region" description="Helical" evidence="1">
    <location>
        <begin position="197"/>
        <end position="214"/>
    </location>
</feature>
<feature type="transmembrane region" description="Helical" evidence="1">
    <location>
        <begin position="167"/>
        <end position="185"/>
    </location>
</feature>
<sequence>MKQSFSIGFNQYERTAQAYPALLCTLPIFALISVWLPNAMNIATALSSLGFSAAITMLMMQWGRRLGRKIEAEGELGSSVTVAILRHDGEKLSPLVRARYHECFRAHGIVLPTKAEQDHDPQGSDAAFDAAISWLREKTRDEKKFFLIHSENRSYGFRRNLLGLKKIGIAVLIISIIINVTLMIYEGDANGLNEAAAALLLFQIFGCALWIWLVNPAFVRDASQCYGVRLLAACEVLATKEGRVSKSAAKSNPRH</sequence>
<dbReference type="EMBL" id="JADQDC010000013">
    <property type="protein sequence ID" value="MBF9152520.1"/>
    <property type="molecule type" value="Genomic_DNA"/>
</dbReference>
<accession>A0ABS0HJT3</accession>
<evidence type="ECO:0000256" key="1">
    <source>
        <dbReference type="SAM" id="Phobius"/>
    </source>
</evidence>
<feature type="transmembrane region" description="Helical" evidence="1">
    <location>
        <begin position="18"/>
        <end position="36"/>
    </location>
</feature>
<keyword evidence="1" id="KW-0812">Transmembrane</keyword>
<feature type="transmembrane region" description="Helical" evidence="1">
    <location>
        <begin position="42"/>
        <end position="60"/>
    </location>
</feature>
<evidence type="ECO:0000313" key="3">
    <source>
        <dbReference type="Proteomes" id="UP000600799"/>
    </source>
</evidence>
<keyword evidence="1" id="KW-0472">Membrane</keyword>
<comment type="caution">
    <text evidence="2">The sequence shown here is derived from an EMBL/GenBank/DDBJ whole genome shotgun (WGS) entry which is preliminary data.</text>
</comment>
<dbReference type="RefSeq" id="WP_196276831.1">
    <property type="nucleotide sequence ID" value="NZ_JADQDC010000013.1"/>
</dbReference>
<name>A0ABS0HJT3_9SPHN</name>
<evidence type="ECO:0000313" key="2">
    <source>
        <dbReference type="EMBL" id="MBF9152520.1"/>
    </source>
</evidence>
<dbReference type="Proteomes" id="UP000600799">
    <property type="component" value="Unassembled WGS sequence"/>
</dbReference>